<dbReference type="Pfam" id="PF01535">
    <property type="entry name" value="PPR"/>
    <property type="match status" value="2"/>
</dbReference>
<dbReference type="Proteomes" id="UP000734854">
    <property type="component" value="Unassembled WGS sequence"/>
</dbReference>
<feature type="repeat" description="PPR" evidence="2">
    <location>
        <begin position="120"/>
        <end position="154"/>
    </location>
</feature>
<dbReference type="GO" id="GO:0003723">
    <property type="term" value="F:RNA binding"/>
    <property type="evidence" value="ECO:0007669"/>
    <property type="project" value="InterPro"/>
</dbReference>
<evidence type="ECO:0000256" key="2">
    <source>
        <dbReference type="PROSITE-ProRule" id="PRU00708"/>
    </source>
</evidence>
<dbReference type="AlphaFoldDB" id="A0A8J5H0G0"/>
<proteinExistence type="predicted"/>
<accession>A0A8J5H0G0</accession>
<dbReference type="PANTHER" id="PTHR47926:SF418">
    <property type="entry name" value="(WILD MALAYSIAN BANANA) HYPOTHETICAL PROTEIN"/>
    <property type="match status" value="1"/>
</dbReference>
<gene>
    <name evidence="3" type="ORF">ZIOFF_024507</name>
</gene>
<dbReference type="InterPro" id="IPR046960">
    <property type="entry name" value="PPR_At4g14850-like_plant"/>
</dbReference>
<name>A0A8J5H0G0_ZINOF</name>
<dbReference type="Pfam" id="PF13812">
    <property type="entry name" value="PPR_3"/>
    <property type="match status" value="1"/>
</dbReference>
<protein>
    <recommendedName>
        <fullName evidence="5">Pentatricopeptide repeat-containing protein</fullName>
    </recommendedName>
</protein>
<evidence type="ECO:0008006" key="5">
    <source>
        <dbReference type="Google" id="ProtNLM"/>
    </source>
</evidence>
<evidence type="ECO:0000256" key="1">
    <source>
        <dbReference type="ARBA" id="ARBA00022737"/>
    </source>
</evidence>
<dbReference type="EMBL" id="JACMSC010000007">
    <property type="protein sequence ID" value="KAG6514166.1"/>
    <property type="molecule type" value="Genomic_DNA"/>
</dbReference>
<dbReference type="FunFam" id="1.25.40.10:FF:000158">
    <property type="entry name" value="pentatricopeptide repeat-containing protein At2g33680"/>
    <property type="match status" value="1"/>
</dbReference>
<dbReference type="PANTHER" id="PTHR47926">
    <property type="entry name" value="PENTATRICOPEPTIDE REPEAT-CONTAINING PROTEIN"/>
    <property type="match status" value="1"/>
</dbReference>
<dbReference type="GO" id="GO:0099402">
    <property type="term" value="P:plant organ development"/>
    <property type="evidence" value="ECO:0007669"/>
    <property type="project" value="UniProtKB-ARBA"/>
</dbReference>
<keyword evidence="4" id="KW-1185">Reference proteome</keyword>
<dbReference type="GO" id="GO:0009451">
    <property type="term" value="P:RNA modification"/>
    <property type="evidence" value="ECO:0007669"/>
    <property type="project" value="InterPro"/>
</dbReference>
<reference evidence="3 4" key="1">
    <citation type="submission" date="2020-08" db="EMBL/GenBank/DDBJ databases">
        <title>Plant Genome Project.</title>
        <authorList>
            <person name="Zhang R.-G."/>
        </authorList>
    </citation>
    <scope>NUCLEOTIDE SEQUENCE [LARGE SCALE GENOMIC DNA]</scope>
    <source>
        <tissue evidence="3">Rhizome</tissue>
    </source>
</reference>
<dbReference type="InterPro" id="IPR002885">
    <property type="entry name" value="PPR_rpt"/>
</dbReference>
<dbReference type="OrthoDB" id="1853681at2759"/>
<evidence type="ECO:0000313" key="4">
    <source>
        <dbReference type="Proteomes" id="UP000734854"/>
    </source>
</evidence>
<keyword evidence="1" id="KW-0677">Repeat</keyword>
<dbReference type="PROSITE" id="PS51375">
    <property type="entry name" value="PPR"/>
    <property type="match status" value="1"/>
</dbReference>
<comment type="caution">
    <text evidence="3">The sequence shown here is derived from an EMBL/GenBank/DDBJ whole genome shotgun (WGS) entry which is preliminary data.</text>
</comment>
<organism evidence="3 4">
    <name type="scientific">Zingiber officinale</name>
    <name type="common">Ginger</name>
    <name type="synonym">Amomum zingiber</name>
    <dbReference type="NCBI Taxonomy" id="94328"/>
    <lineage>
        <taxon>Eukaryota</taxon>
        <taxon>Viridiplantae</taxon>
        <taxon>Streptophyta</taxon>
        <taxon>Embryophyta</taxon>
        <taxon>Tracheophyta</taxon>
        <taxon>Spermatophyta</taxon>
        <taxon>Magnoliopsida</taxon>
        <taxon>Liliopsida</taxon>
        <taxon>Zingiberales</taxon>
        <taxon>Zingiberaceae</taxon>
        <taxon>Zingiber</taxon>
    </lineage>
</organism>
<evidence type="ECO:0000313" key="3">
    <source>
        <dbReference type="EMBL" id="KAG6514166.1"/>
    </source>
</evidence>
<sequence>MWVLGEAAKVFDKFSNRDVVTWNVMIIGWIESDCPKDACGCFLHIVGEGVSLDETSFSTLLQDLAMLASWGQGATVHSLIVKTMCAQNQCVGSSLITMYVKCDSLEDAYWTFNVAKDQFNVVAWASMLTTFQQHGHGDKVIKLFDEIVDLEIDPNYITFVSVLSACNHNGFIDQGFRYYACMVDLLGRAGLLDEATQFIDAMPIQLDSFVWGALLVACRKFRNSELSSKVAQKLFRIESHMKQPRLLTQAQNIQYPSSTGDCFTT</sequence>